<evidence type="ECO:0000313" key="2">
    <source>
        <dbReference type="Proteomes" id="UP000188605"/>
    </source>
</evidence>
<sequence length="510" mass="55878">MTKIKWGLTLTCFTLVLLLGVCAVLMPDQTKGTMDLLFNFTIFNLGAGFLWYILFGTLIMLLLAFSKYGNICLGGTKPQFNKFQLFAMALSAGMGASTMYWGFIEVVYYYLDPQFGITDPGMKMEYASAYNMFHWGPAGWVSYLMCGVPFMISFYLKKNRDMSFSGVINSFFDGKLPYLAQKIIDLLFMITSLAATALTLGLAIPMISSVVSQLTGLRNDITLGIGIIIGLSIIFALSSYVGIEKGIARLSSMTVYICGAMIVIILLVGPTAFLINSTTTAMGLTVAEYLRMSTNTAPYGTTGFPQYWTVFFFANWISYAPGMGIFITKIAKGHKLKDVIIILTGAGFIGTSLIFGICGNFTFSLMNEGIVDATGLIEAGMPDQLVTAVLSSTPFPTLMLGIYLITMILFCVTTLDGTSFSLASVASEKVGEDGNVSPLFRLFWCLLLAIIPIIFLIIKADLNILKSFPVLIIVPMIPIFTILLYKSYSFISKEFGELTDIEIQKITAEE</sequence>
<keyword evidence="2" id="KW-1185">Reference proteome</keyword>
<dbReference type="EMBL" id="LJDB01000100">
    <property type="protein sequence ID" value="ONI38021.1"/>
    <property type="molecule type" value="Genomic_DNA"/>
</dbReference>
<gene>
    <name evidence="1" type="ORF">AN396_11890</name>
</gene>
<protein>
    <submittedName>
        <fullName evidence="1">BCCT transporter</fullName>
    </submittedName>
</protein>
<dbReference type="Proteomes" id="UP000188605">
    <property type="component" value="Unassembled WGS sequence"/>
</dbReference>
<comment type="caution">
    <text evidence="1">The sequence shown here is derived from an EMBL/GenBank/DDBJ whole genome shotgun (WGS) entry which is preliminary data.</text>
</comment>
<accession>A0ACC8X7Y0</accession>
<name>A0ACC8X7Y0_9FIRM</name>
<evidence type="ECO:0000313" key="1">
    <source>
        <dbReference type="EMBL" id="ONI38021.1"/>
    </source>
</evidence>
<organism evidence="1 2">
    <name type="scientific">Candidatus Epulonipiscium fishelsonii</name>
    <dbReference type="NCBI Taxonomy" id="77094"/>
    <lineage>
        <taxon>Bacteria</taxon>
        <taxon>Bacillati</taxon>
        <taxon>Bacillota</taxon>
        <taxon>Clostridia</taxon>
        <taxon>Lachnospirales</taxon>
        <taxon>Lachnospiraceae</taxon>
        <taxon>Candidatus Epulonipiscium</taxon>
    </lineage>
</organism>
<reference evidence="1" key="1">
    <citation type="submission" date="2016-08" db="EMBL/GenBank/DDBJ databases">
        <authorList>
            <person name="Ngugi D.K."/>
            <person name="Miyake S."/>
            <person name="Stingl U."/>
        </authorList>
    </citation>
    <scope>NUCLEOTIDE SEQUENCE</scope>
    <source>
        <strain evidence="1">SCG-B11WGA-EpuloA1</strain>
    </source>
</reference>
<proteinExistence type="predicted"/>